<dbReference type="EMBL" id="JTDO01000013">
    <property type="protein sequence ID" value="KLT72396.1"/>
    <property type="molecule type" value="Genomic_DNA"/>
</dbReference>
<comment type="subcellular location">
    <subcellularLocation>
        <location evidence="2">Cytoplasm</location>
        <location evidence="2">Nucleoid</location>
    </subcellularLocation>
</comment>
<dbReference type="PATRIC" id="fig|1470200.3.peg.593"/>
<dbReference type="GO" id="GO:0003677">
    <property type="term" value="F:DNA binding"/>
    <property type="evidence" value="ECO:0007669"/>
    <property type="project" value="UniProtKB-UniRule"/>
</dbReference>
<dbReference type="PANTHER" id="PTHR33449:SF1">
    <property type="entry name" value="NUCLEOID-ASSOCIATED PROTEIN YBAB"/>
    <property type="match status" value="1"/>
</dbReference>
<dbReference type="OrthoDB" id="9808738at2"/>
<comment type="caution">
    <text evidence="4">The sequence shown here is derived from an EMBL/GenBank/DDBJ whole genome shotgun (WGS) entry which is preliminary data.</text>
</comment>
<gene>
    <name evidence="4" type="ORF">PL75_08350</name>
</gene>
<evidence type="ECO:0000313" key="5">
    <source>
        <dbReference type="Proteomes" id="UP000036027"/>
    </source>
</evidence>
<proteinExistence type="inferred from homology"/>
<name>A0A0J0YQK1_9NEIS</name>
<dbReference type="GO" id="GO:0005829">
    <property type="term" value="C:cytosol"/>
    <property type="evidence" value="ECO:0007669"/>
    <property type="project" value="TreeGrafter"/>
</dbReference>
<dbReference type="SUPFAM" id="SSF82607">
    <property type="entry name" value="YbaB-like"/>
    <property type="match status" value="1"/>
</dbReference>
<dbReference type="InterPro" id="IPR004401">
    <property type="entry name" value="YbaB/EbfC"/>
</dbReference>
<accession>A0A0J0YQK1</accession>
<comment type="function">
    <text evidence="2">Binds to DNA and alters its conformation. May be involved in regulation of gene expression, nucleoid organization and DNA protection.</text>
</comment>
<protein>
    <recommendedName>
        <fullName evidence="2">Nucleoid-associated protein PL75_08350</fullName>
    </recommendedName>
</protein>
<evidence type="ECO:0000256" key="1">
    <source>
        <dbReference type="ARBA" id="ARBA00023125"/>
    </source>
</evidence>
<evidence type="ECO:0000256" key="2">
    <source>
        <dbReference type="HAMAP-Rule" id="MF_00274"/>
    </source>
</evidence>
<dbReference type="Gene3D" id="3.30.1310.10">
    <property type="entry name" value="Nucleoid-associated protein YbaB-like domain"/>
    <property type="match status" value="1"/>
</dbReference>
<dbReference type="Proteomes" id="UP000036027">
    <property type="component" value="Unassembled WGS sequence"/>
</dbReference>
<dbReference type="PANTHER" id="PTHR33449">
    <property type="entry name" value="NUCLEOID-ASSOCIATED PROTEIN YBAB"/>
    <property type="match status" value="1"/>
</dbReference>
<dbReference type="Pfam" id="PF02575">
    <property type="entry name" value="YbaB_DNA_bd"/>
    <property type="match status" value="1"/>
</dbReference>
<comment type="subunit">
    <text evidence="2">Homodimer.</text>
</comment>
<sequence length="111" mass="11991">MFGKAGLGGLMKQAQQMQENMKKAQAKLAETEVSAEAGNGLVKVTMTCNHVLRKLEIDENLIKEAVDDKEMLEDLILAAINNAGEKAEETTNKTMGAFTQGLPAGMGDFFK</sequence>
<dbReference type="NCBIfam" id="TIGR00103">
    <property type="entry name" value="DNA_YbaB_EbfC"/>
    <property type="match status" value="1"/>
</dbReference>
<reference evidence="4 5" key="1">
    <citation type="submission" date="2014-11" db="EMBL/GenBank/DDBJ databases">
        <title>Genome of a novel goose pathogen.</title>
        <authorList>
            <person name="Hansen C.M."/>
            <person name="Hueffer K."/>
            <person name="Choi S.C."/>
        </authorList>
    </citation>
    <scope>NUCLEOTIDE SEQUENCE [LARGE SCALE GENOMIC DNA]</scope>
    <source>
        <strain evidence="4 5">KH1503</strain>
    </source>
</reference>
<feature type="coiled-coil region" evidence="3">
    <location>
        <begin position="7"/>
        <end position="75"/>
    </location>
</feature>
<organism evidence="4 5">
    <name type="scientific">Neisseria arctica</name>
    <dbReference type="NCBI Taxonomy" id="1470200"/>
    <lineage>
        <taxon>Bacteria</taxon>
        <taxon>Pseudomonadati</taxon>
        <taxon>Pseudomonadota</taxon>
        <taxon>Betaproteobacteria</taxon>
        <taxon>Neisseriales</taxon>
        <taxon>Neisseriaceae</taxon>
        <taxon>Neisseria</taxon>
    </lineage>
</organism>
<dbReference type="STRING" id="1470200.PL75_08350"/>
<dbReference type="RefSeq" id="WP_047761471.1">
    <property type="nucleotide sequence ID" value="NZ_CP091510.1"/>
</dbReference>
<keyword evidence="2" id="KW-0963">Cytoplasm</keyword>
<dbReference type="InterPro" id="IPR036894">
    <property type="entry name" value="YbaB-like_sf"/>
</dbReference>
<dbReference type="AlphaFoldDB" id="A0A0J0YQK1"/>
<comment type="similarity">
    <text evidence="2">Belongs to the YbaB/EbfC family.</text>
</comment>
<keyword evidence="1 2" id="KW-0238">DNA-binding</keyword>
<evidence type="ECO:0000256" key="3">
    <source>
        <dbReference type="SAM" id="Coils"/>
    </source>
</evidence>
<dbReference type="HAMAP" id="MF_00274">
    <property type="entry name" value="DNA_YbaB_EbfC"/>
    <property type="match status" value="1"/>
</dbReference>
<dbReference type="GO" id="GO:0043590">
    <property type="term" value="C:bacterial nucleoid"/>
    <property type="evidence" value="ECO:0007669"/>
    <property type="project" value="UniProtKB-UniRule"/>
</dbReference>
<keyword evidence="5" id="KW-1185">Reference proteome</keyword>
<dbReference type="PIRSF" id="PIRSF004555">
    <property type="entry name" value="UCP004555"/>
    <property type="match status" value="1"/>
</dbReference>
<keyword evidence="3" id="KW-0175">Coiled coil</keyword>
<evidence type="ECO:0000313" key="4">
    <source>
        <dbReference type="EMBL" id="KLT72396.1"/>
    </source>
</evidence>